<dbReference type="InterPro" id="IPR007844">
    <property type="entry name" value="AsmA"/>
</dbReference>
<dbReference type="GO" id="GO:0005886">
    <property type="term" value="C:plasma membrane"/>
    <property type="evidence" value="ECO:0007669"/>
    <property type="project" value="TreeGrafter"/>
</dbReference>
<feature type="compositionally biased region" description="Pro residues" evidence="1">
    <location>
        <begin position="673"/>
        <end position="683"/>
    </location>
</feature>
<reference evidence="4" key="1">
    <citation type="submission" date="2019-03" db="EMBL/GenBank/DDBJ databases">
        <title>Aquabacterium pictum sp.nov., the first bacteriochlorophyll a-containing freshwater bacterium in the genus Aquabacterium of the class Betaproteobacteria.</title>
        <authorList>
            <person name="Hirose S."/>
            <person name="Tank M."/>
            <person name="Hara E."/>
            <person name="Tamaki H."/>
            <person name="Takaichi S."/>
            <person name="Haruta S."/>
            <person name="Hanada S."/>
        </authorList>
    </citation>
    <scope>NUCLEOTIDE SEQUENCE [LARGE SCALE GENOMIC DNA]</scope>
    <source>
        <strain evidence="4">W35</strain>
    </source>
</reference>
<dbReference type="AlphaFoldDB" id="A0A480APE2"/>
<gene>
    <name evidence="3" type="ORF">AQPW35_17010</name>
</gene>
<feature type="region of interest" description="Disordered" evidence="1">
    <location>
        <begin position="648"/>
        <end position="683"/>
    </location>
</feature>
<dbReference type="PANTHER" id="PTHR30441">
    <property type="entry name" value="DUF748 DOMAIN-CONTAINING PROTEIN"/>
    <property type="match status" value="1"/>
</dbReference>
<evidence type="ECO:0000313" key="3">
    <source>
        <dbReference type="EMBL" id="GCL62620.1"/>
    </source>
</evidence>
<evidence type="ECO:0000313" key="4">
    <source>
        <dbReference type="Proteomes" id="UP000301751"/>
    </source>
</evidence>
<evidence type="ECO:0000259" key="2">
    <source>
        <dbReference type="Pfam" id="PF05170"/>
    </source>
</evidence>
<name>A0A480APE2_9BURK</name>
<dbReference type="Proteomes" id="UP000301751">
    <property type="component" value="Unassembled WGS sequence"/>
</dbReference>
<proteinExistence type="predicted"/>
<evidence type="ECO:0000256" key="1">
    <source>
        <dbReference type="SAM" id="MobiDB-lite"/>
    </source>
</evidence>
<keyword evidence="4" id="KW-1185">Reference proteome</keyword>
<protein>
    <recommendedName>
        <fullName evidence="2">AsmA domain-containing protein</fullName>
    </recommendedName>
</protein>
<dbReference type="GO" id="GO:0090313">
    <property type="term" value="P:regulation of protein targeting to membrane"/>
    <property type="evidence" value="ECO:0007669"/>
    <property type="project" value="TreeGrafter"/>
</dbReference>
<feature type="compositionally biased region" description="Low complexity" evidence="1">
    <location>
        <begin position="648"/>
        <end position="672"/>
    </location>
</feature>
<dbReference type="Pfam" id="PF05170">
    <property type="entry name" value="AsmA"/>
    <property type="match status" value="1"/>
</dbReference>
<comment type="caution">
    <text evidence="3">The sequence shown here is derived from an EMBL/GenBank/DDBJ whole genome shotgun (WGS) entry which is preliminary data.</text>
</comment>
<organism evidence="3 4">
    <name type="scientific">Pseudaquabacterium pictum</name>
    <dbReference type="NCBI Taxonomy" id="2315236"/>
    <lineage>
        <taxon>Bacteria</taxon>
        <taxon>Pseudomonadati</taxon>
        <taxon>Pseudomonadota</taxon>
        <taxon>Betaproteobacteria</taxon>
        <taxon>Burkholderiales</taxon>
        <taxon>Sphaerotilaceae</taxon>
        <taxon>Pseudaquabacterium</taxon>
    </lineage>
</organism>
<feature type="domain" description="AsmA" evidence="2">
    <location>
        <begin position="2"/>
        <end position="542"/>
    </location>
</feature>
<dbReference type="InterPro" id="IPR052894">
    <property type="entry name" value="AsmA-related"/>
</dbReference>
<sequence>MTLVLAALPLLLVLALTVAGANWARGPIADLVQRQTGRVLQIQGDLRLGLGWPLLHVQVQGLRFANPAWAREPQMLEVDHADLRLDLRALLRGRLVLPTVAVGQPVVMLETAADGRKSWLLDRGQSDDSTAVQIGTLTLQQGRIGYDDSRQQTRLRMAVETAGQRADAPRPGPTSALGAPSDVLFTATGTLGGQPLRASGRGASVLGLRDETAPYPLLLEGQLGPTHLRADGRITGLARLTGVDLQVAVRGGSLAQLLPLLGVALPQTGAYATAGRLRRDGRSWHYQGFSGQVGRSDVAGNLTVVLSGARPLLRGDIRSRLLDLSDLAPVIGLDLATGRAVVQPDQPAPSAAVANAPRRVLPDLPFQTNRWRLFDADLALRVQQVVRAPAVPLDRGTLRLRLQDAVLTLDDLDIGAAGGQITGQLALDARADPLQASARLQGRGLQLAQLFPVAETGRASIGRVHGRFDLRGQGASVGRLLATADGDLQVAVDPGRISRLLMEEMGLHVLEILQLSLTGDKTVALRCGLADFSLKNGVMTARHLLLDTAVSSVAGQGHIDLNRELLDLTLVPRTRTTSLVALRGPIRLHGPLAAPQVQLDTVGIVARSAGAIALGLVNPLLALVPLVETGKDVPSPCAGLVAQAGLRAPAAAASAPDPRAAPAAPRSGTPAGTAPPAPPPSRP</sequence>
<dbReference type="RefSeq" id="WP_162520720.1">
    <property type="nucleotide sequence ID" value="NZ_BJCL01000003.1"/>
</dbReference>
<accession>A0A480APE2</accession>
<dbReference type="EMBL" id="BJCL01000003">
    <property type="protein sequence ID" value="GCL62620.1"/>
    <property type="molecule type" value="Genomic_DNA"/>
</dbReference>
<dbReference type="PANTHER" id="PTHR30441:SF9">
    <property type="entry name" value="ASMA FAMILY PROTEIN YHJG"/>
    <property type="match status" value="1"/>
</dbReference>